<dbReference type="CDD" id="cd06225">
    <property type="entry name" value="HAMP"/>
    <property type="match status" value="1"/>
</dbReference>
<evidence type="ECO:0000313" key="12">
    <source>
        <dbReference type="Proteomes" id="UP000661077"/>
    </source>
</evidence>
<dbReference type="SUPFAM" id="SSF58104">
    <property type="entry name" value="Methyl-accepting chemotaxis protein (MCP) signaling domain"/>
    <property type="match status" value="1"/>
</dbReference>
<dbReference type="PROSITE" id="PS50111">
    <property type="entry name" value="CHEMOTAXIS_TRANSDUC_2"/>
    <property type="match status" value="1"/>
</dbReference>
<keyword evidence="7" id="KW-0472">Membrane</keyword>
<dbReference type="InterPro" id="IPR004089">
    <property type="entry name" value="MCPsignal_dom"/>
</dbReference>
<keyword evidence="1" id="KW-0488">Methylation</keyword>
<evidence type="ECO:0000256" key="7">
    <source>
        <dbReference type="SAM" id="Phobius"/>
    </source>
</evidence>
<feature type="compositionally biased region" description="Low complexity" evidence="6">
    <location>
        <begin position="548"/>
        <end position="561"/>
    </location>
</feature>
<dbReference type="InterPro" id="IPR024478">
    <property type="entry name" value="HlyB_4HB_MCP"/>
</dbReference>
<feature type="transmembrane region" description="Helical" evidence="7">
    <location>
        <begin position="12"/>
        <end position="34"/>
    </location>
</feature>
<evidence type="ECO:0000259" key="9">
    <source>
        <dbReference type="PROSITE" id="PS50192"/>
    </source>
</evidence>
<dbReference type="InterPro" id="IPR051310">
    <property type="entry name" value="MCP_chemotaxis"/>
</dbReference>
<dbReference type="InterPro" id="IPR004090">
    <property type="entry name" value="Chemotax_Me-accpt_rcpt"/>
</dbReference>
<keyword evidence="12" id="KW-1185">Reference proteome</keyword>
<dbReference type="SMART" id="SM00283">
    <property type="entry name" value="MA"/>
    <property type="match status" value="1"/>
</dbReference>
<name>A0ABS1X584_9GAMM</name>
<feature type="coiled-coil region" evidence="5">
    <location>
        <begin position="468"/>
        <end position="506"/>
    </location>
</feature>
<evidence type="ECO:0000256" key="4">
    <source>
        <dbReference type="PROSITE-ProRule" id="PRU00284"/>
    </source>
</evidence>
<dbReference type="Pfam" id="PF00015">
    <property type="entry name" value="MCPsignal"/>
    <property type="match status" value="1"/>
</dbReference>
<protein>
    <submittedName>
        <fullName evidence="11">MCP four helix bundle domain-containing protein</fullName>
    </submittedName>
</protein>
<sequence>MNSGSLSIRARIIVTLLVLAVSMLTVGGLGLYGMNGIVDDLDDMYERRVLVISGVGELKARELDRQALISLAVLADDPATRAHVKLERQQNKAEVDRLLTEYGAAQVTPDGKATFEVLKKAHLGLESVIEEVDAALRANDDDLAASLIVNKVDPAFDVLSEAFEQVAKHQFNRAEEALRNAHSEFSASRAISVAAIVIGLVVAGAFVLFLMRAIMSGLGTAMSVAEKIADGQLGHRIDSRGDEFGVLLNSLKRMDEKLHEIVGGVRTASDAVGGAASQLSRGNDDLSQRTQEQASALEETASSMEEMTATVKQNADNARQANQLASGARGQAERGGEVVSRAVSAMAEINNSSRKIADIISVIDEIAFQTNLLALNAAVEAARAGEQGRGFAVVASEVRSLAQRSATAAKEIKDLIGDSVEKVNSGSALVDESGKVLGEIMESVKKVSDIVAEIAAASGEQAQGIDQVNNAVTQMDETTQQNAALVEEAASAAKSMEQQAQQLVEQISFFRTAGQSTPSVQVKLAVANQPSASVRSIARPAVQRAGAKVAARPAPAPLARASGDDSAWQEF</sequence>
<dbReference type="InterPro" id="IPR000727">
    <property type="entry name" value="T_SNARE_dom"/>
</dbReference>
<dbReference type="Proteomes" id="UP000661077">
    <property type="component" value="Unassembled WGS sequence"/>
</dbReference>
<dbReference type="PRINTS" id="PR00260">
    <property type="entry name" value="CHEMTRNSDUCR"/>
</dbReference>
<feature type="domain" description="Methyl-accepting transducer" evidence="8">
    <location>
        <begin position="268"/>
        <end position="497"/>
    </location>
</feature>
<gene>
    <name evidence="11" type="ORF">JM946_26875</name>
</gene>
<organism evidence="11 12">
    <name type="scientific">Steroidobacter gossypii</name>
    <dbReference type="NCBI Taxonomy" id="2805490"/>
    <lineage>
        <taxon>Bacteria</taxon>
        <taxon>Pseudomonadati</taxon>
        <taxon>Pseudomonadota</taxon>
        <taxon>Gammaproteobacteria</taxon>
        <taxon>Steroidobacterales</taxon>
        <taxon>Steroidobacteraceae</taxon>
        <taxon>Steroidobacter</taxon>
    </lineage>
</organism>
<dbReference type="Pfam" id="PF12729">
    <property type="entry name" value="4HB_MCP_1"/>
    <property type="match status" value="1"/>
</dbReference>
<dbReference type="RefSeq" id="WP_203170540.1">
    <property type="nucleotide sequence ID" value="NZ_JAEVLS010000008.1"/>
</dbReference>
<accession>A0ABS1X584</accession>
<dbReference type="SMART" id="SM00304">
    <property type="entry name" value="HAMP"/>
    <property type="match status" value="1"/>
</dbReference>
<dbReference type="InterPro" id="IPR003660">
    <property type="entry name" value="HAMP_dom"/>
</dbReference>
<dbReference type="EMBL" id="JAEVLS010000008">
    <property type="protein sequence ID" value="MBM0108372.1"/>
    <property type="molecule type" value="Genomic_DNA"/>
</dbReference>
<proteinExistence type="inferred from homology"/>
<evidence type="ECO:0000313" key="11">
    <source>
        <dbReference type="EMBL" id="MBM0108372.1"/>
    </source>
</evidence>
<feature type="region of interest" description="Disordered" evidence="6">
    <location>
        <begin position="548"/>
        <end position="571"/>
    </location>
</feature>
<reference evidence="11 12" key="1">
    <citation type="journal article" date="2021" name="Int. J. Syst. Evol. Microbiol.">
        <title>Steroidobacter gossypii sp. nov., isolated from soil of cotton cropping field.</title>
        <authorList>
            <person name="Huang R."/>
            <person name="Yang S."/>
            <person name="Zhen C."/>
            <person name="Liu W."/>
        </authorList>
    </citation>
    <scope>NUCLEOTIDE SEQUENCE [LARGE SCALE GENOMIC DNA]</scope>
    <source>
        <strain evidence="11 12">S1-65</strain>
    </source>
</reference>
<keyword evidence="7" id="KW-0812">Transmembrane</keyword>
<evidence type="ECO:0000256" key="5">
    <source>
        <dbReference type="SAM" id="Coils"/>
    </source>
</evidence>
<keyword evidence="5" id="KW-0175">Coiled coil</keyword>
<dbReference type="PROSITE" id="PS50192">
    <property type="entry name" value="T_SNARE"/>
    <property type="match status" value="1"/>
</dbReference>
<feature type="domain" description="HAMP" evidence="10">
    <location>
        <begin position="212"/>
        <end position="263"/>
    </location>
</feature>
<keyword evidence="7" id="KW-1133">Transmembrane helix</keyword>
<evidence type="ECO:0000256" key="6">
    <source>
        <dbReference type="SAM" id="MobiDB-lite"/>
    </source>
</evidence>
<comment type="similarity">
    <text evidence="3">Belongs to the methyl-accepting chemotaxis (MCP) protein family.</text>
</comment>
<comment type="caution">
    <text evidence="11">The sequence shown here is derived from an EMBL/GenBank/DDBJ whole genome shotgun (WGS) entry which is preliminary data.</text>
</comment>
<dbReference type="CDD" id="cd11386">
    <property type="entry name" value="MCP_signal"/>
    <property type="match status" value="1"/>
</dbReference>
<evidence type="ECO:0000256" key="2">
    <source>
        <dbReference type="ARBA" id="ARBA00023224"/>
    </source>
</evidence>
<evidence type="ECO:0000259" key="8">
    <source>
        <dbReference type="PROSITE" id="PS50111"/>
    </source>
</evidence>
<evidence type="ECO:0000256" key="3">
    <source>
        <dbReference type="ARBA" id="ARBA00029447"/>
    </source>
</evidence>
<feature type="domain" description="T-SNARE coiled-coil homology" evidence="9">
    <location>
        <begin position="427"/>
        <end position="489"/>
    </location>
</feature>
<dbReference type="Pfam" id="PF00672">
    <property type="entry name" value="HAMP"/>
    <property type="match status" value="1"/>
</dbReference>
<keyword evidence="2 4" id="KW-0807">Transducer</keyword>
<evidence type="ECO:0000259" key="10">
    <source>
        <dbReference type="PROSITE" id="PS50885"/>
    </source>
</evidence>
<feature type="transmembrane region" description="Helical" evidence="7">
    <location>
        <begin position="190"/>
        <end position="211"/>
    </location>
</feature>
<dbReference type="PANTHER" id="PTHR43531:SF14">
    <property type="entry name" value="METHYL-ACCEPTING CHEMOTAXIS PROTEIN I-RELATED"/>
    <property type="match status" value="1"/>
</dbReference>
<dbReference type="PROSITE" id="PS50885">
    <property type="entry name" value="HAMP"/>
    <property type="match status" value="1"/>
</dbReference>
<evidence type="ECO:0000256" key="1">
    <source>
        <dbReference type="ARBA" id="ARBA00022481"/>
    </source>
</evidence>
<dbReference type="Gene3D" id="1.10.287.950">
    <property type="entry name" value="Methyl-accepting chemotaxis protein"/>
    <property type="match status" value="1"/>
</dbReference>
<dbReference type="PANTHER" id="PTHR43531">
    <property type="entry name" value="PROTEIN ICFG"/>
    <property type="match status" value="1"/>
</dbReference>